<dbReference type="AlphaFoldDB" id="A0A5B7IQW3"/>
<dbReference type="Proteomes" id="UP000324222">
    <property type="component" value="Unassembled WGS sequence"/>
</dbReference>
<sequence length="110" mass="11288">MMVVMVLEMCSNSIVMVMSRSGSMVMAAAHHAPLNTTCTIKLPARPPLADALTTNHRAATNTATAHSCVPSTTTTSTTAAATAITSATITITLSTATLNTASLFPVLTHS</sequence>
<evidence type="ECO:0000313" key="1">
    <source>
        <dbReference type="EMBL" id="MPC86212.1"/>
    </source>
</evidence>
<reference evidence="1 2" key="1">
    <citation type="submission" date="2019-05" db="EMBL/GenBank/DDBJ databases">
        <title>Another draft genome of Portunus trituberculatus and its Hox gene families provides insights of decapod evolution.</title>
        <authorList>
            <person name="Jeong J.-H."/>
            <person name="Song I."/>
            <person name="Kim S."/>
            <person name="Choi T."/>
            <person name="Kim D."/>
            <person name="Ryu S."/>
            <person name="Kim W."/>
        </authorList>
    </citation>
    <scope>NUCLEOTIDE SEQUENCE [LARGE SCALE GENOMIC DNA]</scope>
    <source>
        <tissue evidence="1">Muscle</tissue>
    </source>
</reference>
<protein>
    <submittedName>
        <fullName evidence="1">Uncharacterized protein</fullName>
    </submittedName>
</protein>
<accession>A0A5B7IQW3</accession>
<name>A0A5B7IQW3_PORTR</name>
<organism evidence="1 2">
    <name type="scientific">Portunus trituberculatus</name>
    <name type="common">Swimming crab</name>
    <name type="synonym">Neptunus trituberculatus</name>
    <dbReference type="NCBI Taxonomy" id="210409"/>
    <lineage>
        <taxon>Eukaryota</taxon>
        <taxon>Metazoa</taxon>
        <taxon>Ecdysozoa</taxon>
        <taxon>Arthropoda</taxon>
        <taxon>Crustacea</taxon>
        <taxon>Multicrustacea</taxon>
        <taxon>Malacostraca</taxon>
        <taxon>Eumalacostraca</taxon>
        <taxon>Eucarida</taxon>
        <taxon>Decapoda</taxon>
        <taxon>Pleocyemata</taxon>
        <taxon>Brachyura</taxon>
        <taxon>Eubrachyura</taxon>
        <taxon>Portunoidea</taxon>
        <taxon>Portunidae</taxon>
        <taxon>Portuninae</taxon>
        <taxon>Portunus</taxon>
    </lineage>
</organism>
<comment type="caution">
    <text evidence="1">The sequence shown here is derived from an EMBL/GenBank/DDBJ whole genome shotgun (WGS) entry which is preliminary data.</text>
</comment>
<keyword evidence="2" id="KW-1185">Reference proteome</keyword>
<gene>
    <name evidence="1" type="ORF">E2C01_081031</name>
</gene>
<evidence type="ECO:0000313" key="2">
    <source>
        <dbReference type="Proteomes" id="UP000324222"/>
    </source>
</evidence>
<proteinExistence type="predicted"/>
<dbReference type="EMBL" id="VSRR010070802">
    <property type="protein sequence ID" value="MPC86212.1"/>
    <property type="molecule type" value="Genomic_DNA"/>
</dbReference>